<comment type="caution">
    <text evidence="1">The sequence shown here is derived from an EMBL/GenBank/DDBJ whole genome shotgun (WGS) entry which is preliminary data.</text>
</comment>
<dbReference type="EMBL" id="BAZW01000091">
    <property type="protein sequence ID" value="GAO27730.1"/>
    <property type="molecule type" value="Genomic_DNA"/>
</dbReference>
<dbReference type="RefSeq" id="WP_062128744.1">
    <property type="nucleotide sequence ID" value="NZ_BAZW01000091.1"/>
</dbReference>
<dbReference type="AlphaFoldDB" id="A0A0E9LS91"/>
<protein>
    <recommendedName>
        <fullName evidence="3">HNH domain-containing protein</fullName>
    </recommendedName>
</protein>
<organism evidence="1 2">
    <name type="scientific">Geofilum rubicundum JCM 15548</name>
    <dbReference type="NCBI Taxonomy" id="1236989"/>
    <lineage>
        <taxon>Bacteria</taxon>
        <taxon>Pseudomonadati</taxon>
        <taxon>Bacteroidota</taxon>
        <taxon>Bacteroidia</taxon>
        <taxon>Marinilabiliales</taxon>
        <taxon>Marinilabiliaceae</taxon>
        <taxon>Geofilum</taxon>
    </lineage>
</organism>
<evidence type="ECO:0000313" key="1">
    <source>
        <dbReference type="EMBL" id="GAO27730.1"/>
    </source>
</evidence>
<sequence>MSINDRYFMLCYTERIHEFAKIDEYKKWTVGTARTKYKTLDEFYQTELEINQKELIHLRTDFKRFNDLYSRYFNEQRKELFEKPKPFLEWYDKQKESCNYCGITQSELHTIVKLRDGKLTLNKKTKRSKGTLEIEKLNANLGYTFKNCVLSCPFCNNAKSNLISEDGWRAFFVPAMKEYFNSILNNDSK</sequence>
<keyword evidence="2" id="KW-1185">Reference proteome</keyword>
<proteinExistence type="predicted"/>
<dbReference type="OrthoDB" id="839292at2"/>
<name>A0A0E9LS91_9BACT</name>
<evidence type="ECO:0000313" key="2">
    <source>
        <dbReference type="Proteomes" id="UP000032900"/>
    </source>
</evidence>
<reference evidence="1 2" key="1">
    <citation type="journal article" date="2015" name="Microbes Environ.">
        <title>Distribution and evolution of nitrogen fixation genes in the phylum bacteroidetes.</title>
        <authorList>
            <person name="Inoue J."/>
            <person name="Oshima K."/>
            <person name="Suda W."/>
            <person name="Sakamoto M."/>
            <person name="Iino T."/>
            <person name="Noda S."/>
            <person name="Hongoh Y."/>
            <person name="Hattori M."/>
            <person name="Ohkuma M."/>
        </authorList>
    </citation>
    <scope>NUCLEOTIDE SEQUENCE [LARGE SCALE GENOMIC DNA]</scope>
    <source>
        <strain evidence="1">JCM 15548</strain>
    </source>
</reference>
<accession>A0A0E9LS91</accession>
<dbReference type="Gene3D" id="3.30.40.220">
    <property type="match status" value="1"/>
</dbReference>
<evidence type="ECO:0008006" key="3">
    <source>
        <dbReference type="Google" id="ProtNLM"/>
    </source>
</evidence>
<dbReference type="Proteomes" id="UP000032900">
    <property type="component" value="Unassembled WGS sequence"/>
</dbReference>
<gene>
    <name evidence="1" type="ORF">JCM15548_14580</name>
</gene>
<dbReference type="STRING" id="1236989.JCM15548_14580"/>